<dbReference type="PROSITE" id="PS50206">
    <property type="entry name" value="RHODANESE_3"/>
    <property type="match status" value="1"/>
</dbReference>
<feature type="region of interest" description="Disordered" evidence="1">
    <location>
        <begin position="1"/>
        <end position="21"/>
    </location>
</feature>
<evidence type="ECO:0000313" key="4">
    <source>
        <dbReference type="Proteomes" id="UP001240171"/>
    </source>
</evidence>
<reference evidence="3 4" key="1">
    <citation type="submission" date="2023-07" db="EMBL/GenBank/DDBJ databases">
        <title>Paenibacillus sp. JX-17 nov. isolated from soil.</title>
        <authorList>
            <person name="Wan Y."/>
            <person name="Liu B."/>
        </authorList>
    </citation>
    <scope>NUCLEOTIDE SEQUENCE [LARGE SCALE GENOMIC DNA]</scope>
    <source>
        <strain evidence="3 4">JX-17</strain>
    </source>
</reference>
<dbReference type="InterPro" id="IPR050229">
    <property type="entry name" value="GlpE_sulfurtransferase"/>
</dbReference>
<dbReference type="EMBL" id="JAUQTB010000001">
    <property type="protein sequence ID" value="MDO7905290.1"/>
    <property type="molecule type" value="Genomic_DNA"/>
</dbReference>
<dbReference type="PANTHER" id="PTHR43031:SF17">
    <property type="entry name" value="SULFURTRANSFERASE YTWF-RELATED"/>
    <property type="match status" value="1"/>
</dbReference>
<dbReference type="Proteomes" id="UP001240171">
    <property type="component" value="Unassembled WGS sequence"/>
</dbReference>
<organism evidence="3 4">
    <name type="scientific">Paenibacillus lacisoli</name>
    <dbReference type="NCBI Taxonomy" id="3064525"/>
    <lineage>
        <taxon>Bacteria</taxon>
        <taxon>Bacillati</taxon>
        <taxon>Bacillota</taxon>
        <taxon>Bacilli</taxon>
        <taxon>Bacillales</taxon>
        <taxon>Paenibacillaceae</taxon>
        <taxon>Paenibacillus</taxon>
    </lineage>
</organism>
<dbReference type="CDD" id="cd00158">
    <property type="entry name" value="RHOD"/>
    <property type="match status" value="1"/>
</dbReference>
<dbReference type="RefSeq" id="WP_305022463.1">
    <property type="nucleotide sequence ID" value="NZ_JAUQTB010000001.1"/>
</dbReference>
<accession>A0ABT9C8Q7</accession>
<dbReference type="PANTHER" id="PTHR43031">
    <property type="entry name" value="FAD-DEPENDENT OXIDOREDUCTASE"/>
    <property type="match status" value="1"/>
</dbReference>
<dbReference type="SMART" id="SM00450">
    <property type="entry name" value="RHOD"/>
    <property type="match status" value="1"/>
</dbReference>
<dbReference type="SUPFAM" id="SSF52821">
    <property type="entry name" value="Rhodanese/Cell cycle control phosphatase"/>
    <property type="match status" value="1"/>
</dbReference>
<evidence type="ECO:0000256" key="1">
    <source>
        <dbReference type="SAM" id="MobiDB-lite"/>
    </source>
</evidence>
<dbReference type="InterPro" id="IPR001763">
    <property type="entry name" value="Rhodanese-like_dom"/>
</dbReference>
<keyword evidence="4" id="KW-1185">Reference proteome</keyword>
<dbReference type="Gene3D" id="3.40.250.10">
    <property type="entry name" value="Rhodanese-like domain"/>
    <property type="match status" value="1"/>
</dbReference>
<proteinExistence type="predicted"/>
<sequence>MNHLDTIEPSELRSRLQAGEQPNMIDVREDEEVAEGMISGAKHIPLGQLPQHTDELDPEQEWILICRSGYRSERACEYLQQLGFRHVVNMTGGMLQWNSES</sequence>
<name>A0ABT9C8Q7_9BACL</name>
<evidence type="ECO:0000259" key="2">
    <source>
        <dbReference type="PROSITE" id="PS50206"/>
    </source>
</evidence>
<evidence type="ECO:0000313" key="3">
    <source>
        <dbReference type="EMBL" id="MDO7905290.1"/>
    </source>
</evidence>
<gene>
    <name evidence="3" type="ORF">Q5741_02535</name>
</gene>
<protein>
    <submittedName>
        <fullName evidence="3">Rhodanese-like domain-containing protein</fullName>
    </submittedName>
</protein>
<comment type="caution">
    <text evidence="3">The sequence shown here is derived from an EMBL/GenBank/DDBJ whole genome shotgun (WGS) entry which is preliminary data.</text>
</comment>
<dbReference type="Pfam" id="PF00581">
    <property type="entry name" value="Rhodanese"/>
    <property type="match status" value="1"/>
</dbReference>
<feature type="domain" description="Rhodanese" evidence="2">
    <location>
        <begin position="18"/>
        <end position="99"/>
    </location>
</feature>
<dbReference type="InterPro" id="IPR036873">
    <property type="entry name" value="Rhodanese-like_dom_sf"/>
</dbReference>